<name>A0A9X0CFK4_9CNID</name>
<evidence type="ECO:0000313" key="3">
    <source>
        <dbReference type="Proteomes" id="UP001163046"/>
    </source>
</evidence>
<sequence>MAAFLNNKNSSAPRAATDMARARNKFLPSIFEEKNADDKIQDFRKALNINEDEEDDQLAMVRSAIHEAESGEENKAMQRDHSAPRRSGTTRLKPLIRSLSDSRMDQWRSKRHGSAFAGGSRISSGIPSGQRSFGQRKIASPGVNRARQVDVAEVIDLTNPEEVKEIARRFFQDELKMDLLDPRFDKPEDFIASLRWKAERKFSYGELWQRRMSGVGTLLNSATIHQRPINDKLVQTNKDNQVHPYTQVADSRFLQISYSKPKALKTSDGNYFPEKKKLTTSFKSLRITTPDEGVRREY</sequence>
<dbReference type="AlphaFoldDB" id="A0A9X0CFK4"/>
<feature type="region of interest" description="Disordered" evidence="1">
    <location>
        <begin position="68"/>
        <end position="135"/>
    </location>
</feature>
<dbReference type="EMBL" id="MU827780">
    <property type="protein sequence ID" value="KAJ7337802.1"/>
    <property type="molecule type" value="Genomic_DNA"/>
</dbReference>
<feature type="compositionally biased region" description="Low complexity" evidence="1">
    <location>
        <begin position="118"/>
        <end position="132"/>
    </location>
</feature>
<dbReference type="Proteomes" id="UP001163046">
    <property type="component" value="Unassembled WGS sequence"/>
</dbReference>
<reference evidence="2" key="1">
    <citation type="submission" date="2023-01" db="EMBL/GenBank/DDBJ databases">
        <title>Genome assembly of the deep-sea coral Lophelia pertusa.</title>
        <authorList>
            <person name="Herrera S."/>
            <person name="Cordes E."/>
        </authorList>
    </citation>
    <scope>NUCLEOTIDE SEQUENCE</scope>
    <source>
        <strain evidence="2">USNM1676648</strain>
        <tissue evidence="2">Polyp</tissue>
    </source>
</reference>
<evidence type="ECO:0000313" key="2">
    <source>
        <dbReference type="EMBL" id="KAJ7337802.1"/>
    </source>
</evidence>
<proteinExistence type="predicted"/>
<keyword evidence="3" id="KW-1185">Reference proteome</keyword>
<dbReference type="OrthoDB" id="5963873at2759"/>
<accession>A0A9X0CFK4</accession>
<evidence type="ECO:0000256" key="1">
    <source>
        <dbReference type="SAM" id="MobiDB-lite"/>
    </source>
</evidence>
<gene>
    <name evidence="2" type="ORF">OS493_007959</name>
</gene>
<feature type="compositionally biased region" description="Basic and acidic residues" evidence="1">
    <location>
        <begin position="68"/>
        <end position="83"/>
    </location>
</feature>
<comment type="caution">
    <text evidence="2">The sequence shown here is derived from an EMBL/GenBank/DDBJ whole genome shotgun (WGS) entry which is preliminary data.</text>
</comment>
<protein>
    <submittedName>
        <fullName evidence="2">Uncharacterized protein</fullName>
    </submittedName>
</protein>
<organism evidence="2 3">
    <name type="scientific">Desmophyllum pertusum</name>
    <dbReference type="NCBI Taxonomy" id="174260"/>
    <lineage>
        <taxon>Eukaryota</taxon>
        <taxon>Metazoa</taxon>
        <taxon>Cnidaria</taxon>
        <taxon>Anthozoa</taxon>
        <taxon>Hexacorallia</taxon>
        <taxon>Scleractinia</taxon>
        <taxon>Caryophylliina</taxon>
        <taxon>Caryophylliidae</taxon>
        <taxon>Desmophyllum</taxon>
    </lineage>
</organism>